<reference evidence="15" key="1">
    <citation type="submission" date="2022-07" db="EMBL/GenBank/DDBJ databases">
        <authorList>
            <person name="Macas J."/>
            <person name="Novak P."/>
            <person name="Neumann P."/>
        </authorList>
    </citation>
    <scope>NUCLEOTIDE SEQUENCE</scope>
</reference>
<evidence type="ECO:0000256" key="6">
    <source>
        <dbReference type="ARBA" id="ARBA00022695"/>
    </source>
</evidence>
<evidence type="ECO:0000256" key="10">
    <source>
        <dbReference type="ARBA" id="ARBA00022918"/>
    </source>
</evidence>
<proteinExistence type="inferred from homology"/>
<keyword evidence="5 13" id="KW-0808">Transferase</keyword>
<evidence type="ECO:0000256" key="1">
    <source>
        <dbReference type="ARBA" id="ARBA00008001"/>
    </source>
</evidence>
<dbReference type="GO" id="GO:0046872">
    <property type="term" value="F:metal ion binding"/>
    <property type="evidence" value="ECO:0007669"/>
    <property type="project" value="UniProtKB-KW"/>
</dbReference>
<comment type="function">
    <text evidence="13">Telomerase is a ribonucleoprotein enzyme essential for the replication of chromosome termini in most eukaryotes. It elongates telomeres. It is a reverse transcriptase that adds simple sequence repeats to chromosome ends by copying a template sequence within the RNA component of the enzyme.</text>
</comment>
<evidence type="ECO:0000256" key="4">
    <source>
        <dbReference type="ARBA" id="ARBA00022454"/>
    </source>
</evidence>
<keyword evidence="11 13" id="KW-0539">Nucleus</keyword>
<evidence type="ECO:0000256" key="5">
    <source>
        <dbReference type="ARBA" id="ARBA00022679"/>
    </source>
</evidence>
<protein>
    <recommendedName>
        <fullName evidence="3 13">Telomerase reverse transcriptase</fullName>
        <ecNumber evidence="2 13">2.7.7.49</ecNumber>
    </recommendedName>
    <alternativeName>
        <fullName evidence="13">Telomerase catalytic subunit</fullName>
    </alternativeName>
</protein>
<evidence type="ECO:0000256" key="13">
    <source>
        <dbReference type="RuleBase" id="RU365061"/>
    </source>
</evidence>
<dbReference type="PROSITE" id="PS50878">
    <property type="entry name" value="RT_POL"/>
    <property type="match status" value="1"/>
</dbReference>
<dbReference type="InterPro" id="IPR021891">
    <property type="entry name" value="Telomerase_RBD"/>
</dbReference>
<dbReference type="EMBL" id="CAMAPE010000027">
    <property type="protein sequence ID" value="CAH9092030.1"/>
    <property type="molecule type" value="Genomic_DNA"/>
</dbReference>
<evidence type="ECO:0000256" key="12">
    <source>
        <dbReference type="ARBA" id="ARBA00048173"/>
    </source>
</evidence>
<dbReference type="GO" id="GO:0000781">
    <property type="term" value="C:chromosome, telomeric region"/>
    <property type="evidence" value="ECO:0007669"/>
    <property type="project" value="UniProtKB-SubCell"/>
</dbReference>
<evidence type="ECO:0000259" key="14">
    <source>
        <dbReference type="PROSITE" id="PS50878"/>
    </source>
</evidence>
<evidence type="ECO:0000256" key="7">
    <source>
        <dbReference type="ARBA" id="ARBA00022723"/>
    </source>
</evidence>
<dbReference type="InterPro" id="IPR000477">
    <property type="entry name" value="RT_dom"/>
</dbReference>
<comment type="subcellular location">
    <subcellularLocation>
        <location evidence="13">Nucleus</location>
    </subcellularLocation>
    <subcellularLocation>
        <location evidence="13">Chromosome</location>
        <location evidence="13">Telomere</location>
    </subcellularLocation>
</comment>
<evidence type="ECO:0000256" key="2">
    <source>
        <dbReference type="ARBA" id="ARBA00012493"/>
    </source>
</evidence>
<dbReference type="Pfam" id="PF12009">
    <property type="entry name" value="Telomerase_RBD"/>
    <property type="match status" value="1"/>
</dbReference>
<evidence type="ECO:0000256" key="9">
    <source>
        <dbReference type="ARBA" id="ARBA00022895"/>
    </source>
</evidence>
<dbReference type="GO" id="GO:0007004">
    <property type="term" value="P:telomere maintenance via telomerase"/>
    <property type="evidence" value="ECO:0007669"/>
    <property type="project" value="TreeGrafter"/>
</dbReference>
<name>A0A9P0Z9N7_CUSEU</name>
<dbReference type="CDD" id="cd01648">
    <property type="entry name" value="TERT"/>
    <property type="match status" value="1"/>
</dbReference>
<dbReference type="PRINTS" id="PR01365">
    <property type="entry name" value="TELOMERASERT"/>
</dbReference>
<comment type="caution">
    <text evidence="15">The sequence shown here is derived from an EMBL/GenBank/DDBJ whole genome shotgun (WGS) entry which is preliminary data.</text>
</comment>
<dbReference type="SMART" id="SM00975">
    <property type="entry name" value="Telomerase_RBD"/>
    <property type="match status" value="1"/>
</dbReference>
<dbReference type="Gene3D" id="1.10.132.70">
    <property type="match status" value="1"/>
</dbReference>
<comment type="similarity">
    <text evidence="1 13">Belongs to the reverse transcriptase family. Telomerase subfamily.</text>
</comment>
<keyword evidence="9 13" id="KW-0779">Telomere</keyword>
<dbReference type="PANTHER" id="PTHR12066">
    <property type="entry name" value="TELOMERASE REVERSE TRANSCRIPTASE"/>
    <property type="match status" value="1"/>
</dbReference>
<dbReference type="Proteomes" id="UP001152484">
    <property type="component" value="Unassembled WGS sequence"/>
</dbReference>
<dbReference type="GO" id="GO:0042162">
    <property type="term" value="F:telomeric DNA binding"/>
    <property type="evidence" value="ECO:0007669"/>
    <property type="project" value="TreeGrafter"/>
</dbReference>
<dbReference type="GO" id="GO:0000333">
    <property type="term" value="C:telomerase catalytic core complex"/>
    <property type="evidence" value="ECO:0007669"/>
    <property type="project" value="TreeGrafter"/>
</dbReference>
<dbReference type="AlphaFoldDB" id="A0A9P0Z9N7"/>
<evidence type="ECO:0000313" key="15">
    <source>
        <dbReference type="EMBL" id="CAH9092030.1"/>
    </source>
</evidence>
<keyword evidence="7 13" id="KW-0479">Metal-binding</keyword>
<evidence type="ECO:0000256" key="11">
    <source>
        <dbReference type="ARBA" id="ARBA00023242"/>
    </source>
</evidence>
<evidence type="ECO:0000313" key="16">
    <source>
        <dbReference type="Proteomes" id="UP001152484"/>
    </source>
</evidence>
<dbReference type="PANTHER" id="PTHR12066:SF0">
    <property type="entry name" value="TELOMERASE REVERSE TRANSCRIPTASE"/>
    <property type="match status" value="1"/>
</dbReference>
<dbReference type="InterPro" id="IPR049139">
    <property type="entry name" value="TERT_C"/>
</dbReference>
<accession>A0A9P0Z9N7</accession>
<keyword evidence="6 13" id="KW-0548">Nucleotidyltransferase</keyword>
<evidence type="ECO:0000256" key="8">
    <source>
        <dbReference type="ARBA" id="ARBA00022842"/>
    </source>
</evidence>
<dbReference type="GO" id="GO:0003720">
    <property type="term" value="F:telomerase activity"/>
    <property type="evidence" value="ECO:0007669"/>
    <property type="project" value="InterPro"/>
</dbReference>
<feature type="domain" description="Reverse transcriptase" evidence="14">
    <location>
        <begin position="642"/>
        <end position="997"/>
    </location>
</feature>
<keyword evidence="8 13" id="KW-0460">Magnesium</keyword>
<comment type="catalytic activity">
    <reaction evidence="12 13">
        <text>DNA(n) + a 2'-deoxyribonucleoside 5'-triphosphate = DNA(n+1) + diphosphate</text>
        <dbReference type="Rhea" id="RHEA:22508"/>
        <dbReference type="Rhea" id="RHEA-COMP:17339"/>
        <dbReference type="Rhea" id="RHEA-COMP:17340"/>
        <dbReference type="ChEBI" id="CHEBI:33019"/>
        <dbReference type="ChEBI" id="CHEBI:61560"/>
        <dbReference type="ChEBI" id="CHEBI:173112"/>
        <dbReference type="EC" id="2.7.7.49"/>
    </reaction>
</comment>
<keyword evidence="4 13" id="KW-0158">Chromosome</keyword>
<dbReference type="Pfam" id="PF21399">
    <property type="entry name" value="TERT_C"/>
    <property type="match status" value="1"/>
</dbReference>
<dbReference type="EC" id="2.7.7.49" evidence="2 13"/>
<keyword evidence="16" id="KW-1185">Reference proteome</keyword>
<gene>
    <name evidence="15" type="ORF">CEURO_LOCUS11819</name>
</gene>
<sequence length="1188" mass="135880">MAKKKRRVPDVLWRLFHNRARTLFYTIKSLIPPPQTSAADCRCNGRGCLGCGGANSMAFILTPTDPPDYRKLLNHCFVVLGENAPALSGFDPQHRRSQFEIVRTTIEMMMSEHPTSSNLILHDYYKMSCPSSISVLELLTSEAWCLLLRRVGDVLMVYILRNCSIFLPLPQKKLHQVAGFPISDLCLTSSKHTALGSTVSGKRKTTDGMWSSSMKHLCSRLRITKEESPKETLTSGGDSCISKGAHSLAAGQVSSNHYLSSNRKRKRLNSWQRRRKRQLLATHEAHSLNPCRNSTEIGEAPSPLPHKIHTVGWCSCCLVFCKPLKDIDEVIISRNAMLYKLENCSTVFPRKHILNSLKHNSSGANNLFNEIFGSCGVKINGQISPCVHTTKCCCTRATCLYHSLIRMLEALIRKAQCCRHLRLLEKHCPIPSLDEVSERVSFEDYQGNQSTVNPGAKDCTIHVHGDELTGDGFSSETLERSEPQYSKIRPSVCYSLKKQVVSFIWAVCRNIVPPDLLGIPSNWRILTKNISRLIQMRRYEKFSFNQCLHKVKISRFPLLSGIFKDCGGIGALDDVKHKVLQCWIFWFFSCLVVPLVQANFYVTETEHENQEVLYYRKSIWNQVKAEGRAGLNDQQFLELNVPSVSKILRNRAFGFSRARFCPKKNGLRILENLKAPSRIRVKLPSQSSDLKKAYPMRKVKYEYFRSVNGALRDLHAVLKGVQANEPEKLGSSVFNYNDVYNMLVPFLMNIKNGSATIPDVYIIVSDVAKAFDTINQDKLLTVMEGIVSDEEYALEKSFQVVCTKKSLWVNQNLTLARDNITASNAVHPLHHVFVKQEKGRNVKKGELTFYLNEHIKRNVLLMDTKFYLQCLGIPQGSVISSLLCSFYYGYLENNLIFPFLEKVGKSGNGCEDELVEHMPKYLLLRLIDDFLFISTSRLQASSFFCRLRRGFHEFNCYMNEEKFGLNFDMNHLLGLRSNRLYAGDDGISFLRWSGLFVNCCTLEIQADYTRYLNTHLSSTLTVIWEGKPVRELKSKLCRYLRPKCHPIFFDSNINSAAVVRLNIYQAFLLCAMKFHCYISDLARIARLSTKSYFDVLETSLRHMKKRIKHIKKFNSEIPPIIEVEMGEIEWLGLIAYIRVLTRKHSRYRELLPLLKSKLMAVRYPESLSPALKYATDDEHSSMLWKIRY</sequence>
<dbReference type="GO" id="GO:0070034">
    <property type="term" value="F:telomerase RNA binding"/>
    <property type="evidence" value="ECO:0007669"/>
    <property type="project" value="TreeGrafter"/>
</dbReference>
<dbReference type="Gene3D" id="1.10.357.90">
    <property type="match status" value="1"/>
</dbReference>
<organism evidence="15 16">
    <name type="scientific">Cuscuta europaea</name>
    <name type="common">European dodder</name>
    <dbReference type="NCBI Taxonomy" id="41803"/>
    <lineage>
        <taxon>Eukaryota</taxon>
        <taxon>Viridiplantae</taxon>
        <taxon>Streptophyta</taxon>
        <taxon>Embryophyta</taxon>
        <taxon>Tracheophyta</taxon>
        <taxon>Spermatophyta</taxon>
        <taxon>Magnoliopsida</taxon>
        <taxon>eudicotyledons</taxon>
        <taxon>Gunneridae</taxon>
        <taxon>Pentapetalae</taxon>
        <taxon>asterids</taxon>
        <taxon>lamiids</taxon>
        <taxon>Solanales</taxon>
        <taxon>Convolvulaceae</taxon>
        <taxon>Cuscuteae</taxon>
        <taxon>Cuscuta</taxon>
        <taxon>Cuscuta subgen. Cuscuta</taxon>
    </lineage>
</organism>
<dbReference type="OrthoDB" id="289721at2759"/>
<keyword evidence="10 13" id="KW-0695">RNA-directed DNA polymerase</keyword>
<evidence type="ECO:0000256" key="3">
    <source>
        <dbReference type="ARBA" id="ARBA00016182"/>
    </source>
</evidence>
<dbReference type="InterPro" id="IPR003545">
    <property type="entry name" value="Telomerase_RT"/>
</dbReference>